<name>A0A1F4Q1X1_UNCSA</name>
<comment type="subunit">
    <text evidence="2">Homotetramer.</text>
</comment>
<dbReference type="GO" id="GO:0006260">
    <property type="term" value="P:DNA replication"/>
    <property type="evidence" value="ECO:0007669"/>
    <property type="project" value="InterPro"/>
</dbReference>
<comment type="caution">
    <text evidence="5">The sequence shown here is derived from an EMBL/GenBank/DDBJ whole genome shotgun (WGS) entry which is preliminary data.</text>
</comment>
<dbReference type="NCBIfam" id="TIGR00621">
    <property type="entry name" value="ssb"/>
    <property type="match status" value="1"/>
</dbReference>
<reference evidence="5 6" key="1">
    <citation type="journal article" date="2016" name="Nat. Commun.">
        <title>Thousands of microbial genomes shed light on interconnected biogeochemical processes in an aquifer system.</title>
        <authorList>
            <person name="Anantharaman K."/>
            <person name="Brown C.T."/>
            <person name="Hug L.A."/>
            <person name="Sharon I."/>
            <person name="Castelle C.J."/>
            <person name="Probst A.J."/>
            <person name="Thomas B.C."/>
            <person name="Singh A."/>
            <person name="Wilkins M.J."/>
            <person name="Karaoz U."/>
            <person name="Brodie E.L."/>
            <person name="Williams K.H."/>
            <person name="Hubbard S.S."/>
            <person name="Banfield J.F."/>
        </authorList>
    </citation>
    <scope>NUCLEOTIDE SEQUENCE [LARGE SCALE GENOMIC DNA]</scope>
</reference>
<evidence type="ECO:0000256" key="1">
    <source>
        <dbReference type="ARBA" id="ARBA00023125"/>
    </source>
</evidence>
<keyword evidence="1 2" id="KW-0238">DNA-binding</keyword>
<dbReference type="EMBL" id="METM01000020">
    <property type="protein sequence ID" value="OGB89880.1"/>
    <property type="molecule type" value="Genomic_DNA"/>
</dbReference>
<organism evidence="5 6">
    <name type="scientific">candidate division WOR-1 bacterium RIFCSPHIGHO2_01_FULL_53_15</name>
    <dbReference type="NCBI Taxonomy" id="1802564"/>
    <lineage>
        <taxon>Bacteria</taxon>
        <taxon>Bacillati</taxon>
        <taxon>Saganbacteria</taxon>
    </lineage>
</organism>
<accession>A0A1F4Q1X1</accession>
<dbReference type="PANTHER" id="PTHR10302:SF27">
    <property type="entry name" value="SINGLE-STRANDED DNA-BINDING PROTEIN"/>
    <property type="match status" value="1"/>
</dbReference>
<feature type="compositionally biased region" description="Acidic residues" evidence="4">
    <location>
        <begin position="123"/>
        <end position="135"/>
    </location>
</feature>
<gene>
    <name evidence="5" type="ORF">A2625_05480</name>
</gene>
<evidence type="ECO:0000256" key="2">
    <source>
        <dbReference type="HAMAP-Rule" id="MF_00984"/>
    </source>
</evidence>
<dbReference type="Pfam" id="PF00436">
    <property type="entry name" value="SSB"/>
    <property type="match status" value="1"/>
</dbReference>
<dbReference type="PROSITE" id="PS50935">
    <property type="entry name" value="SSB"/>
    <property type="match status" value="1"/>
</dbReference>
<dbReference type="SUPFAM" id="SSF50249">
    <property type="entry name" value="Nucleic acid-binding proteins"/>
    <property type="match status" value="1"/>
</dbReference>
<evidence type="ECO:0000313" key="6">
    <source>
        <dbReference type="Proteomes" id="UP000178724"/>
    </source>
</evidence>
<dbReference type="HAMAP" id="MF_00984">
    <property type="entry name" value="SSB"/>
    <property type="match status" value="1"/>
</dbReference>
<evidence type="ECO:0000256" key="3">
    <source>
        <dbReference type="RuleBase" id="RU000524"/>
    </source>
</evidence>
<evidence type="ECO:0000256" key="4">
    <source>
        <dbReference type="SAM" id="MobiDB-lite"/>
    </source>
</evidence>
<dbReference type="GO" id="GO:0003697">
    <property type="term" value="F:single-stranded DNA binding"/>
    <property type="evidence" value="ECO:0007669"/>
    <property type="project" value="UniProtKB-UniRule"/>
</dbReference>
<dbReference type="InterPro" id="IPR011344">
    <property type="entry name" value="ssDNA-bd"/>
</dbReference>
<dbReference type="CDD" id="cd04496">
    <property type="entry name" value="SSB_OBF"/>
    <property type="match status" value="1"/>
</dbReference>
<dbReference type="GO" id="GO:0009295">
    <property type="term" value="C:nucleoid"/>
    <property type="evidence" value="ECO:0007669"/>
    <property type="project" value="TreeGrafter"/>
</dbReference>
<comment type="caution">
    <text evidence="2">Lacks conserved residue(s) required for the propagation of feature annotation.</text>
</comment>
<dbReference type="InterPro" id="IPR012340">
    <property type="entry name" value="NA-bd_OB-fold"/>
</dbReference>
<evidence type="ECO:0000313" key="5">
    <source>
        <dbReference type="EMBL" id="OGB89880.1"/>
    </source>
</evidence>
<feature type="region of interest" description="Disordered" evidence="4">
    <location>
        <begin position="104"/>
        <end position="135"/>
    </location>
</feature>
<proteinExistence type="inferred from homology"/>
<dbReference type="InterPro" id="IPR000424">
    <property type="entry name" value="Primosome_PriB/ssb"/>
</dbReference>
<dbReference type="PANTHER" id="PTHR10302">
    <property type="entry name" value="SINGLE-STRANDED DNA-BINDING PROTEIN"/>
    <property type="match status" value="1"/>
</dbReference>
<dbReference type="AlphaFoldDB" id="A0A1F4Q1X1"/>
<dbReference type="Gene3D" id="2.40.50.140">
    <property type="entry name" value="Nucleic acid-binding proteins"/>
    <property type="match status" value="1"/>
</dbReference>
<sequence>MANLNRIILVGRLTADPEARTTTDGTAVTKFRLAVDRPVAGARRDDSIDLIDVVAWQRLAEVCGQDLKKGRLALVEGRIQNRSFEDQSGQRRWVTEVVAKNMTRLDGSPNSSPVAGSQVKEEIIDDSELESDLPF</sequence>
<dbReference type="Proteomes" id="UP000178724">
    <property type="component" value="Unassembled WGS sequence"/>
</dbReference>
<protein>
    <recommendedName>
        <fullName evidence="2 3">Single-stranded DNA-binding protein</fullName>
        <shortName evidence="2">SSB</shortName>
    </recommendedName>
</protein>